<dbReference type="EMBL" id="JAFNEN010000688">
    <property type="protein sequence ID" value="KAG8178527.1"/>
    <property type="molecule type" value="Genomic_DNA"/>
</dbReference>
<comment type="caution">
    <text evidence="1">The sequence shown here is derived from an EMBL/GenBank/DDBJ whole genome shotgun (WGS) entry which is preliminary data.</text>
</comment>
<proteinExistence type="predicted"/>
<organism evidence="1 2">
    <name type="scientific">Oedothorax gibbosus</name>
    <dbReference type="NCBI Taxonomy" id="931172"/>
    <lineage>
        <taxon>Eukaryota</taxon>
        <taxon>Metazoa</taxon>
        <taxon>Ecdysozoa</taxon>
        <taxon>Arthropoda</taxon>
        <taxon>Chelicerata</taxon>
        <taxon>Arachnida</taxon>
        <taxon>Araneae</taxon>
        <taxon>Araneomorphae</taxon>
        <taxon>Entelegynae</taxon>
        <taxon>Araneoidea</taxon>
        <taxon>Linyphiidae</taxon>
        <taxon>Erigoninae</taxon>
        <taxon>Oedothorax</taxon>
    </lineage>
</organism>
<sequence length="175" mass="20127">MITTFPDQDFEEATLKELAYNSSIAIETVGYDTGIITGPFFTETDGVMECCFTSNNGFGSNGLRKTKIKKDWLISDSIFLKFDHEIPQTEYFFKPEEAAPYGTLYVHSPLRSFRKGDKSLIVKGKKWYHISIRLGIKRLLSHPYETDCRDYELSWKKNNNTGPVSREEESKGRND</sequence>
<protein>
    <submittedName>
        <fullName evidence="1">Uncharacterized protein</fullName>
    </submittedName>
</protein>
<reference evidence="1 2" key="1">
    <citation type="journal article" date="2022" name="Nat. Ecol. Evol.">
        <title>A masculinizing supergene underlies an exaggerated male reproductive morph in a spider.</title>
        <authorList>
            <person name="Hendrickx F."/>
            <person name="De Corte Z."/>
            <person name="Sonet G."/>
            <person name="Van Belleghem S.M."/>
            <person name="Kostlbacher S."/>
            <person name="Vangestel C."/>
        </authorList>
    </citation>
    <scope>NUCLEOTIDE SEQUENCE [LARGE SCALE GENOMIC DNA]</scope>
    <source>
        <strain evidence="1">W744_W776</strain>
    </source>
</reference>
<accession>A0AAV6U237</accession>
<dbReference type="AlphaFoldDB" id="A0AAV6U237"/>
<keyword evidence="2" id="KW-1185">Reference proteome</keyword>
<name>A0AAV6U237_9ARAC</name>
<gene>
    <name evidence="1" type="ORF">JTE90_027837</name>
</gene>
<evidence type="ECO:0000313" key="1">
    <source>
        <dbReference type="EMBL" id="KAG8178527.1"/>
    </source>
</evidence>
<evidence type="ECO:0000313" key="2">
    <source>
        <dbReference type="Proteomes" id="UP000827092"/>
    </source>
</evidence>
<dbReference type="Proteomes" id="UP000827092">
    <property type="component" value="Unassembled WGS sequence"/>
</dbReference>